<dbReference type="InterPro" id="IPR036465">
    <property type="entry name" value="vWFA_dom_sf"/>
</dbReference>
<feature type="compositionally biased region" description="Low complexity" evidence="1">
    <location>
        <begin position="18"/>
        <end position="32"/>
    </location>
</feature>
<protein>
    <recommendedName>
        <fullName evidence="2">VWFA domain-containing protein</fullName>
    </recommendedName>
</protein>
<organism evidence="3 4">
    <name type="scientific">Staphylotrichum tortipilum</name>
    <dbReference type="NCBI Taxonomy" id="2831512"/>
    <lineage>
        <taxon>Eukaryota</taxon>
        <taxon>Fungi</taxon>
        <taxon>Dikarya</taxon>
        <taxon>Ascomycota</taxon>
        <taxon>Pezizomycotina</taxon>
        <taxon>Sordariomycetes</taxon>
        <taxon>Sordariomycetidae</taxon>
        <taxon>Sordariales</taxon>
        <taxon>Chaetomiaceae</taxon>
        <taxon>Staphylotrichum</taxon>
    </lineage>
</organism>
<comment type="caution">
    <text evidence="3">The sequence shown here is derived from an EMBL/GenBank/DDBJ whole genome shotgun (WGS) entry which is preliminary data.</text>
</comment>
<dbReference type="PANTHER" id="PTHR34706:SF1">
    <property type="entry name" value="VWFA DOMAIN-CONTAINING PROTEIN"/>
    <property type="match status" value="1"/>
</dbReference>
<proteinExistence type="predicted"/>
<reference evidence="3" key="1">
    <citation type="journal article" date="2023" name="Mol. Phylogenet. Evol.">
        <title>Genome-scale phylogeny and comparative genomics of the fungal order Sordariales.</title>
        <authorList>
            <person name="Hensen N."/>
            <person name="Bonometti L."/>
            <person name="Westerberg I."/>
            <person name="Brannstrom I.O."/>
            <person name="Guillou S."/>
            <person name="Cros-Aarteil S."/>
            <person name="Calhoun S."/>
            <person name="Haridas S."/>
            <person name="Kuo A."/>
            <person name="Mondo S."/>
            <person name="Pangilinan J."/>
            <person name="Riley R."/>
            <person name="LaButti K."/>
            <person name="Andreopoulos B."/>
            <person name="Lipzen A."/>
            <person name="Chen C."/>
            <person name="Yan M."/>
            <person name="Daum C."/>
            <person name="Ng V."/>
            <person name="Clum A."/>
            <person name="Steindorff A."/>
            <person name="Ohm R.A."/>
            <person name="Martin F."/>
            <person name="Silar P."/>
            <person name="Natvig D.O."/>
            <person name="Lalanne C."/>
            <person name="Gautier V."/>
            <person name="Ament-Velasquez S.L."/>
            <person name="Kruys A."/>
            <person name="Hutchinson M.I."/>
            <person name="Powell A.J."/>
            <person name="Barry K."/>
            <person name="Miller A.N."/>
            <person name="Grigoriev I.V."/>
            <person name="Debuchy R."/>
            <person name="Gladieux P."/>
            <person name="Hiltunen Thoren M."/>
            <person name="Johannesson H."/>
        </authorList>
    </citation>
    <scope>NUCLEOTIDE SEQUENCE</scope>
    <source>
        <strain evidence="3">CBS 103.79</strain>
    </source>
</reference>
<feature type="compositionally biased region" description="Low complexity" evidence="1">
    <location>
        <begin position="60"/>
        <end position="101"/>
    </location>
</feature>
<evidence type="ECO:0000313" key="4">
    <source>
        <dbReference type="Proteomes" id="UP001303889"/>
    </source>
</evidence>
<dbReference type="Gene3D" id="3.40.50.410">
    <property type="entry name" value="von Willebrand factor, type A domain"/>
    <property type="match status" value="1"/>
</dbReference>
<dbReference type="InterPro" id="IPR002035">
    <property type="entry name" value="VWF_A"/>
</dbReference>
<evidence type="ECO:0000259" key="2">
    <source>
        <dbReference type="PROSITE" id="PS50234"/>
    </source>
</evidence>
<gene>
    <name evidence="3" type="ORF">C8A05DRAFT_40751</name>
</gene>
<accession>A0AAN6MTU3</accession>
<dbReference type="Proteomes" id="UP001303889">
    <property type="component" value="Unassembled WGS sequence"/>
</dbReference>
<reference evidence="3" key="2">
    <citation type="submission" date="2023-05" db="EMBL/GenBank/DDBJ databases">
        <authorList>
            <consortium name="Lawrence Berkeley National Laboratory"/>
            <person name="Steindorff A."/>
            <person name="Hensen N."/>
            <person name="Bonometti L."/>
            <person name="Westerberg I."/>
            <person name="Brannstrom I.O."/>
            <person name="Guillou S."/>
            <person name="Cros-Aarteil S."/>
            <person name="Calhoun S."/>
            <person name="Haridas S."/>
            <person name="Kuo A."/>
            <person name="Mondo S."/>
            <person name="Pangilinan J."/>
            <person name="Riley R."/>
            <person name="Labutti K."/>
            <person name="Andreopoulos B."/>
            <person name="Lipzen A."/>
            <person name="Chen C."/>
            <person name="Yanf M."/>
            <person name="Daum C."/>
            <person name="Ng V."/>
            <person name="Clum A."/>
            <person name="Ohm R."/>
            <person name="Martin F."/>
            <person name="Silar P."/>
            <person name="Natvig D."/>
            <person name="Lalanne C."/>
            <person name="Gautier V."/>
            <person name="Ament-Velasquez S.L."/>
            <person name="Kruys A."/>
            <person name="Hutchinson M.I."/>
            <person name="Powell A.J."/>
            <person name="Barry K."/>
            <person name="Miller A.N."/>
            <person name="Grigoriev I.V."/>
            <person name="Debuchy R."/>
            <person name="Gladieux P."/>
            <person name="Thoren M.H."/>
            <person name="Johannesson H."/>
        </authorList>
    </citation>
    <scope>NUCLEOTIDE SEQUENCE</scope>
    <source>
        <strain evidence="3">CBS 103.79</strain>
    </source>
</reference>
<dbReference type="SUPFAM" id="SSF53300">
    <property type="entry name" value="vWA-like"/>
    <property type="match status" value="1"/>
</dbReference>
<evidence type="ECO:0000313" key="3">
    <source>
        <dbReference type="EMBL" id="KAK3906479.1"/>
    </source>
</evidence>
<dbReference type="AlphaFoldDB" id="A0AAN6MTU3"/>
<evidence type="ECO:0000256" key="1">
    <source>
        <dbReference type="SAM" id="MobiDB-lite"/>
    </source>
</evidence>
<name>A0AAN6MTU3_9PEZI</name>
<dbReference type="PANTHER" id="PTHR34706">
    <property type="entry name" value="SLR1338 PROTEIN"/>
    <property type="match status" value="1"/>
</dbReference>
<sequence>MSLFGSIKDKLSKKSRSRSPSPNPSFGNSFDSTSRGTIPVPPSDSKPNSFSNEPPPPPYSATAGPSSSAAAAPAIAVHAPSAAPARAPSPAPSFSSARSDPSITSVEDRYAFLSSFDTIFLIDDSGSMAGSRWRETGAALRAVAPICTSHDANGVDIFFLNHRNSPGWGAASSDNPASGFRNVRTAAEVEALFNRVRPGSATPMGTRINAILSPYLREYEAAVRRTGNPEACGVKPVNMIVITDGEPTDDPEAVIVKIARKLDALEAPPHQVGIQFFQVGDDRRAAEALRELDDGLASQGVRDIVDTVSWESRSGGRTGTLSADAILKVVLGAVVKRLDRRRMSGESRRAGHLAPP</sequence>
<feature type="region of interest" description="Disordered" evidence="1">
    <location>
        <begin position="1"/>
        <end position="101"/>
    </location>
</feature>
<dbReference type="PROSITE" id="PS50234">
    <property type="entry name" value="VWFA"/>
    <property type="match status" value="1"/>
</dbReference>
<dbReference type="EMBL" id="MU855326">
    <property type="protein sequence ID" value="KAK3906479.1"/>
    <property type="molecule type" value="Genomic_DNA"/>
</dbReference>
<keyword evidence="4" id="KW-1185">Reference proteome</keyword>
<feature type="domain" description="VWFA" evidence="2">
    <location>
        <begin position="117"/>
        <end position="330"/>
    </location>
</feature>